<sequence length="215" mass="23876">MATPEQVTEYEQKWQTAVDTVFSVVDADGWKKEHSKEKDLEIFIRHDKSSSFAQVKSVTTVHSTLDAVEQCFKTVKTVDDKTPKDQREGAIERRLLGQAGDGADGAGFFYIVVESSSRLVSPREFLCYQKIARKDGKIALVRTSIENEALHKVGKGNVRGNMIFQGFVAEPEGDNIKLTFVVQADPCGSVPAMVYNTVATGQGYNLLSMRKELNH</sequence>
<gene>
    <name evidence="2" type="ORF">M9Y10_027103</name>
</gene>
<dbReference type="Gene3D" id="3.30.530.20">
    <property type="match status" value="1"/>
</dbReference>
<dbReference type="InterPro" id="IPR002913">
    <property type="entry name" value="START_lipid-bd_dom"/>
</dbReference>
<accession>A0ABR2H5H3</accession>
<dbReference type="Pfam" id="PF01852">
    <property type="entry name" value="START"/>
    <property type="match status" value="1"/>
</dbReference>
<reference evidence="2 3" key="1">
    <citation type="submission" date="2024-04" db="EMBL/GenBank/DDBJ databases">
        <title>Tritrichomonas musculus Genome.</title>
        <authorList>
            <person name="Alves-Ferreira E."/>
            <person name="Grigg M."/>
            <person name="Lorenzi H."/>
            <person name="Galac M."/>
        </authorList>
    </citation>
    <scope>NUCLEOTIDE SEQUENCE [LARGE SCALE GENOMIC DNA]</scope>
    <source>
        <strain evidence="2 3">EAF2021</strain>
    </source>
</reference>
<name>A0ABR2H5H3_9EUKA</name>
<dbReference type="InterPro" id="IPR051213">
    <property type="entry name" value="START_lipid_transfer"/>
</dbReference>
<dbReference type="InterPro" id="IPR023393">
    <property type="entry name" value="START-like_dom_sf"/>
</dbReference>
<comment type="caution">
    <text evidence="2">The sequence shown here is derived from an EMBL/GenBank/DDBJ whole genome shotgun (WGS) entry which is preliminary data.</text>
</comment>
<evidence type="ECO:0000259" key="1">
    <source>
        <dbReference type="PROSITE" id="PS50848"/>
    </source>
</evidence>
<organism evidence="2 3">
    <name type="scientific">Tritrichomonas musculus</name>
    <dbReference type="NCBI Taxonomy" id="1915356"/>
    <lineage>
        <taxon>Eukaryota</taxon>
        <taxon>Metamonada</taxon>
        <taxon>Parabasalia</taxon>
        <taxon>Tritrichomonadida</taxon>
        <taxon>Tritrichomonadidae</taxon>
        <taxon>Tritrichomonas</taxon>
    </lineage>
</organism>
<dbReference type="PANTHER" id="PTHR19308:SF56">
    <property type="entry name" value="START DOMAIN-CONTAINING PROTEIN"/>
    <property type="match status" value="1"/>
</dbReference>
<evidence type="ECO:0000313" key="2">
    <source>
        <dbReference type="EMBL" id="KAK8841484.1"/>
    </source>
</evidence>
<dbReference type="PROSITE" id="PS50848">
    <property type="entry name" value="START"/>
    <property type="match status" value="1"/>
</dbReference>
<proteinExistence type="predicted"/>
<protein>
    <recommendedName>
        <fullName evidence="1">START domain-containing protein</fullName>
    </recommendedName>
</protein>
<dbReference type="CDD" id="cd00177">
    <property type="entry name" value="START"/>
    <property type="match status" value="1"/>
</dbReference>
<dbReference type="PANTHER" id="PTHR19308">
    <property type="entry name" value="PHOSPHATIDYLCHOLINE TRANSFER PROTEIN"/>
    <property type="match status" value="1"/>
</dbReference>
<dbReference type="EMBL" id="JAPFFF010000041">
    <property type="protein sequence ID" value="KAK8841484.1"/>
    <property type="molecule type" value="Genomic_DNA"/>
</dbReference>
<dbReference type="SUPFAM" id="SSF55961">
    <property type="entry name" value="Bet v1-like"/>
    <property type="match status" value="1"/>
</dbReference>
<feature type="domain" description="START" evidence="1">
    <location>
        <begin position="26"/>
        <end position="215"/>
    </location>
</feature>
<keyword evidence="3" id="KW-1185">Reference proteome</keyword>
<evidence type="ECO:0000313" key="3">
    <source>
        <dbReference type="Proteomes" id="UP001470230"/>
    </source>
</evidence>
<dbReference type="Proteomes" id="UP001470230">
    <property type="component" value="Unassembled WGS sequence"/>
</dbReference>